<dbReference type="AlphaFoldDB" id="A0AAI8Z8C9"/>
<name>A0AAI8Z8C9_9PEZI</name>
<organism evidence="2 3">
    <name type="scientific">Lecanosticta acicola</name>
    <dbReference type="NCBI Taxonomy" id="111012"/>
    <lineage>
        <taxon>Eukaryota</taxon>
        <taxon>Fungi</taxon>
        <taxon>Dikarya</taxon>
        <taxon>Ascomycota</taxon>
        <taxon>Pezizomycotina</taxon>
        <taxon>Dothideomycetes</taxon>
        <taxon>Dothideomycetidae</taxon>
        <taxon>Mycosphaerellales</taxon>
        <taxon>Mycosphaerellaceae</taxon>
        <taxon>Lecanosticta</taxon>
    </lineage>
</organism>
<evidence type="ECO:0000313" key="3">
    <source>
        <dbReference type="Proteomes" id="UP001296104"/>
    </source>
</evidence>
<feature type="compositionally biased region" description="Basic and acidic residues" evidence="1">
    <location>
        <begin position="137"/>
        <end position="147"/>
    </location>
</feature>
<feature type="region of interest" description="Disordered" evidence="1">
    <location>
        <begin position="292"/>
        <end position="361"/>
    </location>
</feature>
<feature type="compositionally biased region" description="Acidic residues" evidence="1">
    <location>
        <begin position="350"/>
        <end position="359"/>
    </location>
</feature>
<feature type="region of interest" description="Disordered" evidence="1">
    <location>
        <begin position="658"/>
        <end position="698"/>
    </location>
</feature>
<feature type="compositionally biased region" description="Basic and acidic residues" evidence="1">
    <location>
        <begin position="112"/>
        <end position="122"/>
    </location>
</feature>
<evidence type="ECO:0000256" key="1">
    <source>
        <dbReference type="SAM" id="MobiDB-lite"/>
    </source>
</evidence>
<gene>
    <name evidence="2" type="ORF">LECACI_7A009491</name>
</gene>
<sequence length="961" mass="108859">MSQKRRMNGSPDVDRGGTTKKLRMDSNLGKGCTEPYSYSFEGDHDHDANPVVSRPATAAASAPKIRKGPFIIDDSSDDEAEPNVLPTEDEVQKTPGWSYGRETSASSALIKQEAKSESERMRVRALAKRNPALTHGRPSETNKRDMSARPQAPLTDSTIALTGDKDRSKTTQTRPSDRRPFRPLQTVSQSAGSASADSTVQKTASPAQANPGNWFLNQLKGLTEAAEQDARNESKRDEASRTKEYNRKRCLEHEEKAAKERQTQALQQRLLEQDQQREIQAQRGQYLQKQVLKQQEETNRREAEQAQKRATAKREEERELMKQRAALDEKQEKAAQERIRRQRERNASMAEDDNNEIIVEDPGQAPVQVSLASIARGLHSPRPPPTAAQNGSLRPDAAALKQARLNTEPKALSSPAGALVVSDQDAEQALALTIDQAVGEILPQDAKLLQWKDEGFDFSSIIPKFAEVSGARRTREWLRVRHFQLQNAIKNTAVDEKLLRKLANNEAEAVKQANILVHGAYPISFGDRDRDCSRKEHFLVKTPGQSPNNRVPLLPKPTPGQREVAEIRLRDVELVQWRDTGVQWPEIRKRYFDKYEDEWSENRFRARYKQLKEALQTANVGVVLLSRAANKDEYARIEINRMIHGEAFDKGKTIPTVRLSTKASIPPETEEKKDSARSATSIPAPPTPAQATRPTTGGKMLDENFYMALINQRHEAEESEEPEENEVGETNDCYWIYRVFRRELDPEQLENLEELDQDDEWIECAGEELYTHEEAYSRANREVFAKRPGSNVYASDTRELAFRQYIDDDGRGHLHLEISGYGRVETLIAREAKYLEPSRPAPAEAGMRSVHWQVRQLVTTIHEPADEMFDEREKITELTLVEGGANSDLTEANKVAARQWVELTFRSQSRNLNEREAEKKETFVGLLDELEDNEDEPFNRTSEDGKLKVWVERVVVNGPSN</sequence>
<proteinExistence type="predicted"/>
<evidence type="ECO:0000313" key="2">
    <source>
        <dbReference type="EMBL" id="CAK4034333.1"/>
    </source>
</evidence>
<feature type="compositionally biased region" description="Basic and acidic residues" evidence="1">
    <location>
        <begin position="294"/>
        <end position="339"/>
    </location>
</feature>
<feature type="compositionally biased region" description="Polar residues" evidence="1">
    <location>
        <begin position="185"/>
        <end position="211"/>
    </location>
</feature>
<feature type="compositionally biased region" description="Basic and acidic residues" evidence="1">
    <location>
        <begin position="228"/>
        <end position="262"/>
    </location>
</feature>
<feature type="region of interest" description="Disordered" evidence="1">
    <location>
        <begin position="1"/>
        <end position="263"/>
    </location>
</feature>
<reference evidence="2" key="1">
    <citation type="submission" date="2023-11" db="EMBL/GenBank/DDBJ databases">
        <authorList>
            <person name="Alioto T."/>
            <person name="Alioto T."/>
            <person name="Gomez Garrido J."/>
        </authorList>
    </citation>
    <scope>NUCLEOTIDE SEQUENCE</scope>
</reference>
<keyword evidence="3" id="KW-1185">Reference proteome</keyword>
<dbReference type="Proteomes" id="UP001296104">
    <property type="component" value="Unassembled WGS sequence"/>
</dbReference>
<feature type="compositionally biased region" description="Basic and acidic residues" evidence="1">
    <location>
        <begin position="163"/>
        <end position="180"/>
    </location>
</feature>
<dbReference type="EMBL" id="CAVMBE010000112">
    <property type="protein sequence ID" value="CAK4034333.1"/>
    <property type="molecule type" value="Genomic_DNA"/>
</dbReference>
<protein>
    <submittedName>
        <fullName evidence="2">Uncharacterized protein</fullName>
    </submittedName>
</protein>
<accession>A0AAI8Z8C9</accession>
<comment type="caution">
    <text evidence="2">The sequence shown here is derived from an EMBL/GenBank/DDBJ whole genome shotgun (WGS) entry which is preliminary data.</text>
</comment>